<dbReference type="PROSITE" id="PS50025">
    <property type="entry name" value="LAM_G_DOMAIN"/>
    <property type="match status" value="4"/>
</dbReference>
<dbReference type="SUPFAM" id="SSF57196">
    <property type="entry name" value="EGF/Laminin"/>
    <property type="match status" value="10"/>
</dbReference>
<dbReference type="InterPro" id="IPR001791">
    <property type="entry name" value="Laminin_G"/>
</dbReference>
<evidence type="ECO:0000256" key="1">
    <source>
        <dbReference type="ARBA" id="ARBA00022536"/>
    </source>
</evidence>
<dbReference type="Proteomes" id="UP000694393">
    <property type="component" value="Unplaced"/>
</dbReference>
<evidence type="ECO:0000256" key="4">
    <source>
        <dbReference type="ARBA" id="ARBA00022837"/>
    </source>
</evidence>
<dbReference type="Pfam" id="PF12661">
    <property type="entry name" value="hEGF"/>
    <property type="match status" value="3"/>
</dbReference>
<feature type="domain" description="EGF-like" evidence="11">
    <location>
        <begin position="561"/>
        <end position="596"/>
    </location>
</feature>
<dbReference type="SMART" id="SM00282">
    <property type="entry name" value="LamG"/>
    <property type="match status" value="4"/>
</dbReference>
<dbReference type="Gene3D" id="2.10.25.10">
    <property type="entry name" value="Laminin"/>
    <property type="match status" value="20"/>
</dbReference>
<feature type="disulfide bond" evidence="8">
    <location>
        <begin position="1895"/>
        <end position="1922"/>
    </location>
</feature>
<feature type="disulfide bond" evidence="7">
    <location>
        <begin position="274"/>
        <end position="283"/>
    </location>
</feature>
<evidence type="ECO:0000256" key="3">
    <source>
        <dbReference type="ARBA" id="ARBA00022737"/>
    </source>
</evidence>
<dbReference type="InterPro" id="IPR001881">
    <property type="entry name" value="EGF-like_Ca-bd_dom"/>
</dbReference>
<feature type="disulfide bond" evidence="7">
    <location>
        <begin position="1988"/>
        <end position="1997"/>
    </location>
</feature>
<feature type="domain" description="EGF-like" evidence="11">
    <location>
        <begin position="1696"/>
        <end position="1737"/>
    </location>
</feature>
<dbReference type="InterPro" id="IPR013032">
    <property type="entry name" value="EGF-like_CS"/>
</dbReference>
<dbReference type="GO" id="GO:0005509">
    <property type="term" value="F:calcium ion binding"/>
    <property type="evidence" value="ECO:0007669"/>
    <property type="project" value="InterPro"/>
</dbReference>
<feature type="disulfide bond" evidence="7">
    <location>
        <begin position="408"/>
        <end position="418"/>
    </location>
</feature>
<feature type="disulfide bond" evidence="7">
    <location>
        <begin position="1727"/>
        <end position="1736"/>
    </location>
</feature>
<dbReference type="FunFam" id="2.10.25.10:FF:000472">
    <property type="entry name" value="Uncharacterized protein, isoform A"/>
    <property type="match status" value="3"/>
</dbReference>
<feature type="domain" description="EGF-like" evidence="11">
    <location>
        <begin position="441"/>
        <end position="477"/>
    </location>
</feature>
<keyword evidence="2" id="KW-0732">Signal</keyword>
<feature type="domain" description="EGF-like" evidence="11">
    <location>
        <begin position="1658"/>
        <end position="1694"/>
    </location>
</feature>
<dbReference type="PROSITE" id="PS01187">
    <property type="entry name" value="EGF_CA"/>
    <property type="match status" value="6"/>
</dbReference>
<feature type="disulfide bond" evidence="7">
    <location>
        <begin position="467"/>
        <end position="476"/>
    </location>
</feature>
<feature type="disulfide bond" evidence="7">
    <location>
        <begin position="231"/>
        <end position="240"/>
    </location>
</feature>
<evidence type="ECO:0000256" key="2">
    <source>
        <dbReference type="ARBA" id="ARBA00022729"/>
    </source>
</evidence>
<keyword evidence="6" id="KW-0325">Glycoprotein</keyword>
<feature type="domain" description="EGF-like" evidence="11">
    <location>
        <begin position="1420"/>
        <end position="1456"/>
    </location>
</feature>
<reference evidence="13" key="2">
    <citation type="submission" date="2025-09" db="UniProtKB">
        <authorList>
            <consortium name="Ensembl"/>
        </authorList>
    </citation>
    <scope>IDENTIFICATION</scope>
</reference>
<feature type="domain" description="EGF-like" evidence="11">
    <location>
        <begin position="523"/>
        <end position="559"/>
    </location>
</feature>
<feature type="disulfide bond" evidence="7">
    <location>
        <begin position="1446"/>
        <end position="1455"/>
    </location>
</feature>
<dbReference type="Ensembl" id="ENSPCET00000012867.1">
    <property type="protein sequence ID" value="ENSPCEP00000012425.1"/>
    <property type="gene ID" value="ENSPCEG00000009763.1"/>
</dbReference>
<sequence length="2190" mass="241233">CHSSPCLHNATCIDLISRYECICLPGFGPCLPDLDSLLITSHLKFLKYKLKSYTLAAVCLSKYTNLFKGARCETDIDECASFPCKNGATCIDQPGNYSCQCVAPFKVVDGFYCLCNPGYAGLKCDQDIDDCIINICDHNSTCMDLHLSYRCVCLPGWEGTFCEYESNECNSEPCKNNGTCTDQFNNYRCTCTAGWTGPQCSEDINECDSYPCLNGATCQESAVQGEFICICPPFYTGDFCQQHYNPCDLPYNPCINNSTCLAQLDGNPLFLCNCAPWYYGPLCELDVNECETLPCLHGGSCFNKPGGYHCLCPPGFTGKVHYLNINQLPHRSNLPLVFCILKLLHSPCDYLSSLFCFSSGNRCEVNIDECISAPCLNQGSCTDDINFYKCHCKRGFIGTNCETNVDECLPEPCLHGRCVDFVDGYQCYCETGWTGSKCETNINECKSAPCINGGSCQDLVNAFVCICMSGYTGRFCEVDIDICNEPALYSTLCFNEGICADGPGRTFHCRCHTGFSGQFCEIEVNECDSSPCLHGSTCEDHVNGYACKCQHGWAGLNCEEDIDECRSNPCVHGICVQKEPSLGYTCFCKPGFVTCSVGFLCNDGINNITCLPAIHQSNKNITEMDGVPPTEVLDSDLTSALSVSTGIWSKHSTPDFRTVQIPQGKMIITRQINFCLFNISFIIREPTDSCFLATDLSSVISRIVGAEFELNSYSLLSCGCLLVTASMSAPSILSALPQEDTGEHSSVFSLSAGEHWSLLNPSVALDSLDKTFISKQVSFFNSLVINKAQMQTSLPSEYLVITISSISQRLSNIKSQSADYLSELSQICATYQVLHRKQPPFYETFWMNSMILTSWFTLMGATAVTSGHFFSSASEITSSVEFTKLSSSYPTKGSAVKFLTEGYVLAMSLQELNTISTYIHSDCTTIQLMAKQIRPLESNVYDLFMEVSHQEPISGHIADSSSELKTNLQIRLKIFKKTVQEMTINCTDAIIENNQQVTKKVFLRLIFCLSAFIDFNYAQYHGDSYLEFQGLHLKPQNNIHLEFQTYSCQGLLLYIEQGPATVGHFFIQLFIKHGTLQVGNKVPGPVYNFTGCIQVLKINNLGPFTFSKAVGRNNIDNVLAAASDVSEVLMSVVPSLSFPASPSVCQESLCHNGGTCQHIHLTSGASSFQCDCPLHFTGRFCEKDTTLFFPSFNGNAYLELPSLTSESKTQIASGQESNRTTTIYLTVKTAALNGTIFYSDEKNFGEQFLHLYLEEGRPTVRFGCGNSQNILSVSVNHSVSKDELLAITISYMLPVGSPGGYCMIKMAADGTPPVQHILSLSHHLSQSTFGSLFLGNVPAQAEVHQSAGQIHGYRGCIREFQVNNKELFIIDEALDGRNIENCNVPVCDYHPCRNGGICTSDTENWFCECPGLYSGKLCQFTTCDENPCGNGATCFPKSSQDVVCLCPYGKAGIFCNDAINISLPSFSGTDVFGYTSFLAFSAIPNISFHYEFRLKFQLANHNTAVEDNLIFFTGQKGQGLNGDDFLVLGLHNGSVVYSYNLGSGTATLISEPLDWTLSIHVIQLGRSLRTGWLKVDDHKNKSITSPGRLVGLNVFSQFYVGGYNEYTPELLPNGSKFENGFQGCIFDIEVRTGKDHWFKSLGIPEGHPNAGRSVGQCEGSPCSLIKCRNGGTCMESGSTVYCDCPTGWKGAFCTETISVCDLEHNPPHLCRKGATCAPQPDGYTCYCPLGTTGTFCEQALSISDPSFKSNESSWMSFTSFPIRHKTHIQIQFQPLSADGILFYTAQHLSPRSGDFLCIFLVNGFVQLRYSLGDKTVILQSLQNMHTNGSTWHILKAGRVGNEGYLDLDGINVTQKASAGMTALDTKTDFYVGAVSSLDLVNSMAIENEPIGFSGCIREFIINNRELKLTETDPKDGSNVGDCDGTVCGYRVCKNNGKCEVQSSGFSCSCPQHWIGKSCEQSVYCSHNLCLHQALCIPDPILFSYTCACTLGWSGRYCENEISFSTAKFAGNSYIKYMDPHYRQRDLRFTSVSLNFTASQSEGLILWMGKAEDEDNDFLAAGLTNGTLKVVVNLGERIAVPLIHSRISLCCKRWYFITIAQNQTTIKVYLDEHLVLFEDIDPQRKYIALNYGGICYFGGFELGRKVNIVTSGLFSQQLVGKIKDVILFQDSKTIQLTEAEGYNVYNGDDMD</sequence>
<feature type="domain" description="EGF-like" evidence="11">
    <location>
        <begin position="203"/>
        <end position="241"/>
    </location>
</feature>
<dbReference type="PANTHER" id="PTHR12916:SF4">
    <property type="entry name" value="UNINFLATABLE, ISOFORM C"/>
    <property type="match status" value="1"/>
</dbReference>
<feature type="disulfide bond" evidence="7">
    <location>
        <begin position="429"/>
        <end position="438"/>
    </location>
</feature>
<dbReference type="CDD" id="cd00110">
    <property type="entry name" value="LamG"/>
    <property type="match status" value="4"/>
</dbReference>
<accession>A0A8C8RY53</accession>
<feature type="domain" description="EGF-like" evidence="11">
    <location>
        <begin position="127"/>
        <end position="163"/>
    </location>
</feature>
<keyword evidence="14" id="KW-1185">Reference proteome</keyword>
<feature type="disulfide bond" evidence="7">
    <location>
        <begin position="1949"/>
        <end position="1958"/>
    </location>
</feature>
<feature type="domain" description="EGF-like" evidence="11">
    <location>
        <begin position="165"/>
        <end position="201"/>
    </location>
</feature>
<feature type="domain" description="EGF-like" evidence="11">
    <location>
        <begin position="366"/>
        <end position="402"/>
    </location>
</feature>
<dbReference type="PROSITE" id="PS00010">
    <property type="entry name" value="ASX_HYDROXYL"/>
    <property type="match status" value="9"/>
</dbReference>
<dbReference type="InterPro" id="IPR009030">
    <property type="entry name" value="Growth_fac_rcpt_cys_sf"/>
</dbReference>
<dbReference type="FunFam" id="2.10.25.10:FF:000508">
    <property type="entry name" value="Eyes shut homolog"/>
    <property type="match status" value="1"/>
</dbReference>
<feature type="domain" description="EGF-like" evidence="11">
    <location>
        <begin position="1"/>
        <end position="31"/>
    </location>
</feature>
<dbReference type="SUPFAM" id="SSF57184">
    <property type="entry name" value="Growth factor receptor domain"/>
    <property type="match status" value="2"/>
</dbReference>
<dbReference type="FunFam" id="2.10.25.10:FF:000122">
    <property type="entry name" value="Protein crumbs homolog 2"/>
    <property type="match status" value="1"/>
</dbReference>
<dbReference type="SMART" id="SM00181">
    <property type="entry name" value="EGF"/>
    <property type="match status" value="20"/>
</dbReference>
<feature type="disulfide bond" evidence="7">
    <location>
        <begin position="511"/>
        <end position="520"/>
    </location>
</feature>
<feature type="domain" description="EGF-like" evidence="11">
    <location>
        <begin position="286"/>
        <end position="322"/>
    </location>
</feature>
<dbReference type="Gene3D" id="2.60.120.200">
    <property type="match status" value="5"/>
</dbReference>
<evidence type="ECO:0000256" key="9">
    <source>
        <dbReference type="PROSITE-ProRule" id="PRU00325"/>
    </source>
</evidence>
<dbReference type="InterPro" id="IPR000742">
    <property type="entry name" value="EGF"/>
</dbReference>
<keyword evidence="4" id="KW-0106">Calcium</keyword>
<feature type="domain" description="Laminin G" evidence="10">
    <location>
        <begin position="1187"/>
        <end position="1387"/>
    </location>
</feature>
<dbReference type="FunFam" id="2.60.120.200:FF:000210">
    <property type="entry name" value="Protein eyes shut homolog"/>
    <property type="match status" value="1"/>
</dbReference>
<comment type="caution">
    <text evidence="7">Lacks conserved residue(s) required for the propagation of feature annotation.</text>
</comment>
<dbReference type="FunFam" id="2.60.120.200:FF:000190">
    <property type="entry name" value="Protein eyes shut homolog"/>
    <property type="match status" value="1"/>
</dbReference>
<evidence type="ECO:0000256" key="8">
    <source>
        <dbReference type="PROSITE-ProRule" id="PRU00122"/>
    </source>
</evidence>
<feature type="disulfide bond" evidence="7">
    <location>
        <begin position="212"/>
        <end position="229"/>
    </location>
</feature>
<feature type="disulfide bond" evidence="7">
    <location>
        <begin position="153"/>
        <end position="162"/>
    </location>
</feature>
<dbReference type="PROSITE" id="PS50026">
    <property type="entry name" value="EGF_3"/>
    <property type="match status" value="20"/>
</dbReference>
<feature type="disulfide bond" evidence="7">
    <location>
        <begin position="1684"/>
        <end position="1693"/>
    </location>
</feature>
<feature type="disulfide bond" evidence="7">
    <location>
        <begin position="392"/>
        <end position="401"/>
    </location>
</feature>
<proteinExistence type="predicted"/>
<evidence type="ECO:0000256" key="6">
    <source>
        <dbReference type="ARBA" id="ARBA00023180"/>
    </source>
</evidence>
<organism evidence="13 14">
    <name type="scientific">Pelusios castaneus</name>
    <name type="common">West African mud turtle</name>
    <dbReference type="NCBI Taxonomy" id="367368"/>
    <lineage>
        <taxon>Eukaryota</taxon>
        <taxon>Metazoa</taxon>
        <taxon>Chordata</taxon>
        <taxon>Craniata</taxon>
        <taxon>Vertebrata</taxon>
        <taxon>Euteleostomi</taxon>
        <taxon>Archelosauria</taxon>
        <taxon>Testudinata</taxon>
        <taxon>Testudines</taxon>
        <taxon>Pleurodira</taxon>
        <taxon>Pelomedusidae</taxon>
        <taxon>Pelusios</taxon>
    </lineage>
</organism>
<dbReference type="FunFam" id="2.10.25.10:FF:000100">
    <property type="entry name" value="neurogenic locus notch homolog protein 3"/>
    <property type="match status" value="1"/>
</dbReference>
<feature type="domain" description="EGF-like" evidence="11">
    <location>
        <begin position="479"/>
        <end position="521"/>
    </location>
</feature>
<evidence type="ECO:0000256" key="5">
    <source>
        <dbReference type="ARBA" id="ARBA00023157"/>
    </source>
</evidence>
<dbReference type="SUPFAM" id="SSF49899">
    <property type="entry name" value="Concanavalin A-like lectins/glucanases"/>
    <property type="match status" value="5"/>
</dbReference>
<dbReference type="FunFam" id="2.60.120.200:FF:000183">
    <property type="entry name" value="Protein eyes shut homolog"/>
    <property type="match status" value="1"/>
</dbReference>
<keyword evidence="9" id="KW-0863">Zinc-finger</keyword>
<keyword evidence="9" id="KW-0479">Metal-binding</keyword>
<dbReference type="FunFam" id="2.10.25.10:FF:000143">
    <property type="entry name" value="Protein crumbs 1"/>
    <property type="match status" value="1"/>
</dbReference>
<dbReference type="GO" id="GO:0048589">
    <property type="term" value="P:developmental growth"/>
    <property type="evidence" value="ECO:0007669"/>
    <property type="project" value="UniProtKB-ARBA"/>
</dbReference>
<feature type="domain" description="EGF-like" evidence="11">
    <location>
        <begin position="1383"/>
        <end position="1419"/>
    </location>
</feature>
<dbReference type="FunFam" id="2.10.25.10:FF:000279">
    <property type="entry name" value="Neurogenic locus notch 1"/>
    <property type="match status" value="1"/>
</dbReference>
<feature type="disulfide bond" evidence="7">
    <location>
        <begin position="1969"/>
        <end position="1986"/>
    </location>
</feature>
<dbReference type="PROSITE" id="PS01186">
    <property type="entry name" value="EGF_2"/>
    <property type="match status" value="10"/>
</dbReference>
<evidence type="ECO:0000256" key="7">
    <source>
        <dbReference type="PROSITE-ProRule" id="PRU00076"/>
    </source>
</evidence>
<dbReference type="GO" id="GO:0007219">
    <property type="term" value="P:Notch signaling pathway"/>
    <property type="evidence" value="ECO:0007669"/>
    <property type="project" value="TreeGrafter"/>
</dbReference>
<evidence type="ECO:0000259" key="12">
    <source>
        <dbReference type="PROSITE" id="PS50966"/>
    </source>
</evidence>
<dbReference type="PROSITE" id="PS00022">
    <property type="entry name" value="EGF_1"/>
    <property type="match status" value="16"/>
</dbReference>
<dbReference type="GO" id="GO:0008270">
    <property type="term" value="F:zinc ion binding"/>
    <property type="evidence" value="ECO:0007669"/>
    <property type="project" value="UniProtKB-KW"/>
</dbReference>
<keyword evidence="3" id="KW-0677">Repeat</keyword>
<dbReference type="InterPro" id="IPR018097">
    <property type="entry name" value="EGF_Ca-bd_CS"/>
</dbReference>
<dbReference type="InterPro" id="IPR000152">
    <property type="entry name" value="EGF-type_Asp/Asn_hydroxyl_site"/>
</dbReference>
<evidence type="ECO:0000313" key="13">
    <source>
        <dbReference type="Ensembl" id="ENSPCEP00000012425.1"/>
    </source>
</evidence>
<dbReference type="Pfam" id="PF02210">
    <property type="entry name" value="Laminin_G_2"/>
    <property type="match status" value="4"/>
</dbReference>
<dbReference type="SMART" id="SM00179">
    <property type="entry name" value="EGF_CA"/>
    <property type="match status" value="16"/>
</dbReference>
<feature type="domain" description="Laminin G" evidence="10">
    <location>
        <begin position="1744"/>
        <end position="1922"/>
    </location>
</feature>
<feature type="domain" description="EGF-like" evidence="11">
    <location>
        <begin position="1923"/>
        <end position="1959"/>
    </location>
</feature>
<dbReference type="InterPro" id="IPR007527">
    <property type="entry name" value="Znf_SWIM"/>
</dbReference>
<feature type="domain" description="EGF-like" evidence="11">
    <location>
        <begin position="75"/>
        <end position="114"/>
    </location>
</feature>
<feature type="domain" description="Laminin G" evidence="10">
    <location>
        <begin position="2003"/>
        <end position="2190"/>
    </location>
</feature>
<protein>
    <recommendedName>
        <fullName evidence="15">Protein eyes shut homolog</fullName>
    </recommendedName>
</protein>
<keyword evidence="1 7" id="KW-0245">EGF-like domain</keyword>
<dbReference type="GO" id="GO:0005112">
    <property type="term" value="F:Notch binding"/>
    <property type="evidence" value="ECO:0007669"/>
    <property type="project" value="TreeGrafter"/>
</dbReference>
<feature type="domain" description="EGF-like" evidence="11">
    <location>
        <begin position="1141"/>
        <end position="1182"/>
    </location>
</feature>
<dbReference type="PROSITE" id="PS50966">
    <property type="entry name" value="ZF_SWIM"/>
    <property type="match status" value="1"/>
</dbReference>
<feature type="disulfide bond" evidence="7">
    <location>
        <begin position="1409"/>
        <end position="1418"/>
    </location>
</feature>
<feature type="domain" description="EGF-like" evidence="11">
    <location>
        <begin position="243"/>
        <end position="284"/>
    </location>
</feature>
<dbReference type="FunFam" id="2.10.25.10:FF:000373">
    <property type="entry name" value="sushi, nidogen and EGF-like domain-containing protein 1"/>
    <property type="match status" value="1"/>
</dbReference>
<dbReference type="FunFam" id="2.10.25.10:FF:000591">
    <property type="entry name" value="Protein eyes shut homolog"/>
    <property type="match status" value="1"/>
</dbReference>
<feature type="domain" description="EGF-like" evidence="11">
    <location>
        <begin position="1960"/>
        <end position="1998"/>
    </location>
</feature>
<dbReference type="Pfam" id="PF00008">
    <property type="entry name" value="EGF"/>
    <property type="match status" value="9"/>
</dbReference>
<feature type="disulfide bond" evidence="7">
    <location>
        <begin position="565"/>
        <end position="575"/>
    </location>
</feature>
<feature type="domain" description="EGF-like" evidence="11">
    <location>
        <begin position="404"/>
        <end position="439"/>
    </location>
</feature>
<dbReference type="CDD" id="cd00054">
    <property type="entry name" value="EGF_CA"/>
    <property type="match status" value="13"/>
</dbReference>
<evidence type="ECO:0000313" key="14">
    <source>
        <dbReference type="Proteomes" id="UP000694393"/>
    </source>
</evidence>
<dbReference type="InterPro" id="IPR013320">
    <property type="entry name" value="ConA-like_dom_sf"/>
</dbReference>
<dbReference type="PRINTS" id="PR00010">
    <property type="entry name" value="EGFBLOOD"/>
</dbReference>
<reference evidence="13" key="1">
    <citation type="submission" date="2025-08" db="UniProtKB">
        <authorList>
            <consortium name="Ensembl"/>
        </authorList>
    </citation>
    <scope>IDENTIFICATION</scope>
</reference>
<feature type="domain" description="SWIM-type" evidence="12">
    <location>
        <begin position="1929"/>
        <end position="1975"/>
    </location>
</feature>
<name>A0A8C8RY53_9SAUR</name>
<dbReference type="PANTHER" id="PTHR12916">
    <property type="entry name" value="CYTOCHROME C OXIDASE POLYPEPTIDE VIC-2"/>
    <property type="match status" value="1"/>
</dbReference>
<keyword evidence="5 7" id="KW-1015">Disulfide bond</keyword>
<keyword evidence="9" id="KW-0862">Zinc</keyword>
<evidence type="ECO:0000259" key="10">
    <source>
        <dbReference type="PROSITE" id="PS50025"/>
    </source>
</evidence>
<feature type="disulfide bond" evidence="7">
    <location>
        <begin position="191"/>
        <end position="200"/>
    </location>
</feature>
<feature type="domain" description="Laminin G" evidence="10">
    <location>
        <begin position="1467"/>
        <end position="1657"/>
    </location>
</feature>
<evidence type="ECO:0000259" key="11">
    <source>
        <dbReference type="PROSITE" id="PS50026"/>
    </source>
</evidence>
<feature type="disulfide bond" evidence="7">
    <location>
        <begin position="549"/>
        <end position="558"/>
    </location>
</feature>
<feature type="disulfide bond" evidence="7">
    <location>
        <begin position="1172"/>
        <end position="1181"/>
    </location>
</feature>
<evidence type="ECO:0008006" key="15">
    <source>
        <dbReference type="Google" id="ProtNLM"/>
    </source>
</evidence>